<gene>
    <name evidence="14" type="primary">dnaB</name>
    <name evidence="14" type="ORF">QP433_05225</name>
</gene>
<evidence type="ECO:0000256" key="6">
    <source>
        <dbReference type="ARBA" id="ARBA00022806"/>
    </source>
</evidence>
<dbReference type="Pfam" id="PF00772">
    <property type="entry name" value="DnaB"/>
    <property type="match status" value="1"/>
</dbReference>
<keyword evidence="8 12" id="KW-0238">DNA-binding</keyword>
<evidence type="ECO:0000256" key="2">
    <source>
        <dbReference type="ARBA" id="ARBA00022515"/>
    </source>
</evidence>
<keyword evidence="6 12" id="KW-0347">Helicase</keyword>
<evidence type="ECO:0000256" key="3">
    <source>
        <dbReference type="ARBA" id="ARBA00022705"/>
    </source>
</evidence>
<dbReference type="SUPFAM" id="SSF52540">
    <property type="entry name" value="P-loop containing nucleoside triphosphate hydrolases"/>
    <property type="match status" value="1"/>
</dbReference>
<dbReference type="InterPro" id="IPR016136">
    <property type="entry name" value="DNA_helicase_N/primase_C"/>
</dbReference>
<dbReference type="FunFam" id="3.40.50.300:FF:000076">
    <property type="entry name" value="Replicative DNA helicase"/>
    <property type="match status" value="1"/>
</dbReference>
<dbReference type="GO" id="GO:0003677">
    <property type="term" value="F:DNA binding"/>
    <property type="evidence" value="ECO:0007669"/>
    <property type="project" value="UniProtKB-UniRule"/>
</dbReference>
<proteinExistence type="inferred from homology"/>
<protein>
    <recommendedName>
        <fullName evidence="11 12">Replicative DNA helicase</fullName>
        <ecNumber evidence="11 12">5.6.2.3</ecNumber>
    </recommendedName>
</protein>
<keyword evidence="3 12" id="KW-0235">DNA replication</keyword>
<keyword evidence="5 12" id="KW-0378">Hydrolase</keyword>
<comment type="function">
    <text evidence="12">The main replicative DNA helicase, it participates in initiation and elongation during chromosome replication. Travels ahead of the DNA replisome, separating dsDNA into templates for DNA synthesis. A processive ATP-dependent 5'-3' DNA helicase it has DNA-dependent ATPase activity.</text>
</comment>
<dbReference type="InterPro" id="IPR027417">
    <property type="entry name" value="P-loop_NTPase"/>
</dbReference>
<dbReference type="SUPFAM" id="SSF48024">
    <property type="entry name" value="N-terminal domain of DnaB helicase"/>
    <property type="match status" value="1"/>
</dbReference>
<evidence type="ECO:0000313" key="14">
    <source>
        <dbReference type="EMBL" id="MDK7187375.1"/>
    </source>
</evidence>
<keyword evidence="4 12" id="KW-0547">Nucleotide-binding</keyword>
<accession>A0AAJ1Q4P3</accession>
<dbReference type="NCBIfam" id="NF004384">
    <property type="entry name" value="PRK05748.1"/>
    <property type="match status" value="1"/>
</dbReference>
<dbReference type="CDD" id="cd00984">
    <property type="entry name" value="DnaB_C"/>
    <property type="match status" value="1"/>
</dbReference>
<organism evidence="14 15">
    <name type="scientific">Facklamia hominis</name>
    <dbReference type="NCBI Taxonomy" id="178214"/>
    <lineage>
        <taxon>Bacteria</taxon>
        <taxon>Bacillati</taxon>
        <taxon>Bacillota</taxon>
        <taxon>Bacilli</taxon>
        <taxon>Lactobacillales</taxon>
        <taxon>Aerococcaceae</taxon>
        <taxon>Facklamia</taxon>
    </lineage>
</organism>
<dbReference type="RefSeq" id="WP_285065820.1">
    <property type="nucleotide sequence ID" value="NZ_JASOOE010000008.1"/>
</dbReference>
<dbReference type="PANTHER" id="PTHR30153">
    <property type="entry name" value="REPLICATIVE DNA HELICASE DNAB"/>
    <property type="match status" value="1"/>
</dbReference>
<evidence type="ECO:0000256" key="5">
    <source>
        <dbReference type="ARBA" id="ARBA00022801"/>
    </source>
</evidence>
<evidence type="ECO:0000259" key="13">
    <source>
        <dbReference type="PROSITE" id="PS51199"/>
    </source>
</evidence>
<dbReference type="GO" id="GO:1990077">
    <property type="term" value="C:primosome complex"/>
    <property type="evidence" value="ECO:0007669"/>
    <property type="project" value="UniProtKB-UniRule"/>
</dbReference>
<dbReference type="InterPro" id="IPR003593">
    <property type="entry name" value="AAA+_ATPase"/>
</dbReference>
<evidence type="ECO:0000313" key="15">
    <source>
        <dbReference type="Proteomes" id="UP001229251"/>
    </source>
</evidence>
<dbReference type="InterPro" id="IPR036185">
    <property type="entry name" value="DNA_heli_DnaB-like_N_sf"/>
</dbReference>
<evidence type="ECO:0000256" key="12">
    <source>
        <dbReference type="RuleBase" id="RU362085"/>
    </source>
</evidence>
<dbReference type="GO" id="GO:0043139">
    <property type="term" value="F:5'-3' DNA helicase activity"/>
    <property type="evidence" value="ECO:0007669"/>
    <property type="project" value="UniProtKB-EC"/>
</dbReference>
<dbReference type="InterPro" id="IPR007692">
    <property type="entry name" value="DNA_helicase_DnaB"/>
</dbReference>
<dbReference type="FunFam" id="1.10.860.10:FF:000001">
    <property type="entry name" value="Replicative DNA helicase"/>
    <property type="match status" value="1"/>
</dbReference>
<dbReference type="GO" id="GO:0042802">
    <property type="term" value="F:identical protein binding"/>
    <property type="evidence" value="ECO:0007669"/>
    <property type="project" value="UniProtKB-ARBA"/>
</dbReference>
<dbReference type="Pfam" id="PF03796">
    <property type="entry name" value="DnaB_C"/>
    <property type="match status" value="1"/>
</dbReference>
<dbReference type="AlphaFoldDB" id="A0AAJ1Q4P3"/>
<feature type="domain" description="SF4 helicase" evidence="13">
    <location>
        <begin position="180"/>
        <end position="453"/>
    </location>
</feature>
<name>A0AAJ1Q4P3_9LACT</name>
<dbReference type="EMBL" id="JASOOE010000008">
    <property type="protein sequence ID" value="MDK7187375.1"/>
    <property type="molecule type" value="Genomic_DNA"/>
</dbReference>
<keyword evidence="2 12" id="KW-0639">Primosome</keyword>
<comment type="catalytic activity">
    <reaction evidence="10 12">
        <text>ATP + H2O = ADP + phosphate + H(+)</text>
        <dbReference type="Rhea" id="RHEA:13065"/>
        <dbReference type="ChEBI" id="CHEBI:15377"/>
        <dbReference type="ChEBI" id="CHEBI:15378"/>
        <dbReference type="ChEBI" id="CHEBI:30616"/>
        <dbReference type="ChEBI" id="CHEBI:43474"/>
        <dbReference type="ChEBI" id="CHEBI:456216"/>
        <dbReference type="EC" id="5.6.2.3"/>
    </reaction>
</comment>
<evidence type="ECO:0000256" key="4">
    <source>
        <dbReference type="ARBA" id="ARBA00022741"/>
    </source>
</evidence>
<evidence type="ECO:0000256" key="8">
    <source>
        <dbReference type="ARBA" id="ARBA00023125"/>
    </source>
</evidence>
<dbReference type="GO" id="GO:0016787">
    <property type="term" value="F:hydrolase activity"/>
    <property type="evidence" value="ECO:0007669"/>
    <property type="project" value="UniProtKB-KW"/>
</dbReference>
<dbReference type="PANTHER" id="PTHR30153:SF2">
    <property type="entry name" value="REPLICATIVE DNA HELICASE"/>
    <property type="match status" value="1"/>
</dbReference>
<comment type="similarity">
    <text evidence="1 12">Belongs to the helicase family. DnaB subfamily.</text>
</comment>
<dbReference type="InterPro" id="IPR007693">
    <property type="entry name" value="DNA_helicase_DnaB-like_N"/>
</dbReference>
<dbReference type="SMART" id="SM00382">
    <property type="entry name" value="AAA"/>
    <property type="match status" value="1"/>
</dbReference>
<dbReference type="PROSITE" id="PS51199">
    <property type="entry name" value="SF4_HELICASE"/>
    <property type="match status" value="1"/>
</dbReference>
<dbReference type="GO" id="GO:0005829">
    <property type="term" value="C:cytosol"/>
    <property type="evidence" value="ECO:0007669"/>
    <property type="project" value="TreeGrafter"/>
</dbReference>
<evidence type="ECO:0000256" key="7">
    <source>
        <dbReference type="ARBA" id="ARBA00022840"/>
    </source>
</evidence>
<evidence type="ECO:0000256" key="1">
    <source>
        <dbReference type="ARBA" id="ARBA00008428"/>
    </source>
</evidence>
<evidence type="ECO:0000256" key="9">
    <source>
        <dbReference type="ARBA" id="ARBA00023235"/>
    </source>
</evidence>
<dbReference type="GO" id="GO:0006269">
    <property type="term" value="P:DNA replication, synthesis of primer"/>
    <property type="evidence" value="ECO:0007669"/>
    <property type="project" value="UniProtKB-UniRule"/>
</dbReference>
<dbReference type="Gene3D" id="3.40.50.300">
    <property type="entry name" value="P-loop containing nucleotide triphosphate hydrolases"/>
    <property type="match status" value="1"/>
</dbReference>
<keyword evidence="7 12" id="KW-0067">ATP-binding</keyword>
<dbReference type="Proteomes" id="UP001229251">
    <property type="component" value="Unassembled WGS sequence"/>
</dbReference>
<evidence type="ECO:0000256" key="10">
    <source>
        <dbReference type="ARBA" id="ARBA00048954"/>
    </source>
</evidence>
<sequence>MENFEKITQTPPQNLDAERSVLGGLLLDPIKYASVAPILNESDFYKVSHQLIYAAIERIYDREGSVDTLMLIDQLDALDQLETVGGQEAIINLAAYVPTTANIEQYAKIVQTKSLLRQLISTSKRISKIAYEESEDIESIIDQSERWILSIGEGSQDDRPRDMHKMVVEAFEKIVKLSEEKKDIVGLPSGYIELDKLTAGFQPDQLIILAARPSVGKTAFALNIAQNVATRFSIPVVIFSLEMNALDMVYRMICAEGNINASNLRTGQLTDDEWSSLTVATDTLKDAPIFIDDSAGIKVSEIRAKCRRLKQENPNLGLIVIDYLQLIDGNGRENRQQEVSEISRQLKKLAKELGVPVLALSQLSRGLEQRQNKRPILSDIRESGSIEQDADIVAFLYRDDYHQKDEEEPDKQDDLPDNVVEVIIAKNRAGARDTVKLLFKKEYNKFSSLSFKTE</sequence>
<dbReference type="EC" id="5.6.2.3" evidence="11 12"/>
<evidence type="ECO:0000256" key="11">
    <source>
        <dbReference type="NCBIfam" id="TIGR00665"/>
    </source>
</evidence>
<dbReference type="NCBIfam" id="TIGR00665">
    <property type="entry name" value="DnaB"/>
    <property type="match status" value="1"/>
</dbReference>
<dbReference type="Gene3D" id="1.10.860.10">
    <property type="entry name" value="DNAb Helicase, Chain A"/>
    <property type="match status" value="1"/>
</dbReference>
<keyword evidence="9" id="KW-0413">Isomerase</keyword>
<dbReference type="GO" id="GO:0005524">
    <property type="term" value="F:ATP binding"/>
    <property type="evidence" value="ECO:0007669"/>
    <property type="project" value="UniProtKB-UniRule"/>
</dbReference>
<comment type="caution">
    <text evidence="14">The sequence shown here is derived from an EMBL/GenBank/DDBJ whole genome shotgun (WGS) entry which is preliminary data.</text>
</comment>
<reference evidence="14" key="1">
    <citation type="submission" date="2023-05" db="EMBL/GenBank/DDBJ databases">
        <title>Cataloging the Phylogenetic Diversity of Human Bladder Bacteria.</title>
        <authorList>
            <person name="Du J."/>
        </authorList>
    </citation>
    <scope>NUCLEOTIDE SEQUENCE</scope>
    <source>
        <strain evidence="14">UMB1231</strain>
    </source>
</reference>
<dbReference type="InterPro" id="IPR007694">
    <property type="entry name" value="DNA_helicase_DnaB-like_C"/>
</dbReference>